<keyword evidence="5" id="KW-0808">Transferase</keyword>
<dbReference type="InterPro" id="IPR050428">
    <property type="entry name" value="TCS_sensor_his_kinase"/>
</dbReference>
<dbReference type="GO" id="GO:0000155">
    <property type="term" value="F:phosphorelay sensor kinase activity"/>
    <property type="evidence" value="ECO:0007669"/>
    <property type="project" value="InterPro"/>
</dbReference>
<dbReference type="Pfam" id="PF00512">
    <property type="entry name" value="HisKA"/>
    <property type="match status" value="1"/>
</dbReference>
<dbReference type="SUPFAM" id="SSF47384">
    <property type="entry name" value="Homodimeric domain of signal transducing histidine kinase"/>
    <property type="match status" value="1"/>
</dbReference>
<dbReference type="SMART" id="SM00388">
    <property type="entry name" value="HisKA"/>
    <property type="match status" value="1"/>
</dbReference>
<dbReference type="Pfam" id="PF02518">
    <property type="entry name" value="HATPase_c"/>
    <property type="match status" value="1"/>
</dbReference>
<dbReference type="PROSITE" id="PS50885">
    <property type="entry name" value="HAMP"/>
    <property type="match status" value="1"/>
</dbReference>
<keyword evidence="4" id="KW-0597">Phosphoprotein</keyword>
<dbReference type="EC" id="2.7.13.3" evidence="3"/>
<evidence type="ECO:0000256" key="9">
    <source>
        <dbReference type="ARBA" id="ARBA00023012"/>
    </source>
</evidence>
<dbReference type="AlphaFoldDB" id="A0A8J6YZ86"/>
<dbReference type="PANTHER" id="PTHR45436">
    <property type="entry name" value="SENSOR HISTIDINE KINASE YKOH"/>
    <property type="match status" value="1"/>
</dbReference>
<organism evidence="14 15">
    <name type="scientific">Mangrovicoccus algicola</name>
    <dbReference type="NCBI Taxonomy" id="2771008"/>
    <lineage>
        <taxon>Bacteria</taxon>
        <taxon>Pseudomonadati</taxon>
        <taxon>Pseudomonadota</taxon>
        <taxon>Alphaproteobacteria</taxon>
        <taxon>Rhodobacterales</taxon>
        <taxon>Paracoccaceae</taxon>
        <taxon>Mangrovicoccus</taxon>
    </lineage>
</organism>
<proteinExistence type="predicted"/>
<comment type="subcellular location">
    <subcellularLocation>
        <location evidence="2">Membrane</location>
    </subcellularLocation>
</comment>
<dbReference type="PRINTS" id="PR00344">
    <property type="entry name" value="BCTRLSENSOR"/>
</dbReference>
<evidence type="ECO:0000256" key="3">
    <source>
        <dbReference type="ARBA" id="ARBA00012438"/>
    </source>
</evidence>
<dbReference type="InterPro" id="IPR004358">
    <property type="entry name" value="Sig_transdc_His_kin-like_C"/>
</dbReference>
<comment type="caution">
    <text evidence="14">The sequence shown here is derived from an EMBL/GenBank/DDBJ whole genome shotgun (WGS) entry which is preliminary data.</text>
</comment>
<keyword evidence="10 11" id="KW-0472">Membrane</keyword>
<feature type="domain" description="Histidine kinase" evidence="12">
    <location>
        <begin position="246"/>
        <end position="456"/>
    </location>
</feature>
<comment type="catalytic activity">
    <reaction evidence="1">
        <text>ATP + protein L-histidine = ADP + protein N-phospho-L-histidine.</text>
        <dbReference type="EC" id="2.7.13.3"/>
    </reaction>
</comment>
<dbReference type="SMART" id="SM00387">
    <property type="entry name" value="HATPase_c"/>
    <property type="match status" value="1"/>
</dbReference>
<dbReference type="InterPro" id="IPR036890">
    <property type="entry name" value="HATPase_C_sf"/>
</dbReference>
<evidence type="ECO:0000256" key="1">
    <source>
        <dbReference type="ARBA" id="ARBA00000085"/>
    </source>
</evidence>
<evidence type="ECO:0000259" key="12">
    <source>
        <dbReference type="PROSITE" id="PS50109"/>
    </source>
</evidence>
<evidence type="ECO:0000256" key="6">
    <source>
        <dbReference type="ARBA" id="ARBA00022692"/>
    </source>
</evidence>
<keyword evidence="6 11" id="KW-0812">Transmembrane</keyword>
<keyword evidence="8 11" id="KW-1133">Transmembrane helix</keyword>
<feature type="transmembrane region" description="Helical" evidence="11">
    <location>
        <begin position="23"/>
        <end position="45"/>
    </location>
</feature>
<evidence type="ECO:0000256" key="8">
    <source>
        <dbReference type="ARBA" id="ARBA00022989"/>
    </source>
</evidence>
<feature type="transmembrane region" description="Helical" evidence="11">
    <location>
        <begin position="160"/>
        <end position="183"/>
    </location>
</feature>
<dbReference type="InterPro" id="IPR003661">
    <property type="entry name" value="HisK_dim/P_dom"/>
</dbReference>
<accession>A0A8J6YZ86</accession>
<evidence type="ECO:0000313" key="14">
    <source>
        <dbReference type="EMBL" id="MBE3639394.1"/>
    </source>
</evidence>
<sequence>MGRAERLRRAGAGLTSGAAFRGALYGIAAFCAVLLLSGVAVLMAARHAVMADIQAGLAAQLAIVQEMAAANDPVAFEATVTDLARRFAAANMVVAVYQQGRVVAANAALPATPATWRLVDDVTTIRGETLERVLVLSGRAGGYTVVLGRDLAGVRRVSHAIAGVLAGVGAVMVATLIAIGWGLSARSERALGRIEAALDLVSRGEFGARAPVAAAPDQIDRVAAKINIHLDRLEVLMAEAANRAAAIAHDLRTPLARAMLSAERLLAATDGGAEETEAAALVEELDRLARIFDAILRIARIEGAQDARPAEPVDLGSILAEVADLYGAAAEAAGQRLSAEGQAVVAGDAVLLTQAAANLAANAVAHAGPGARIRLRAGAPGPEAGAVLVCEDDGRGVPAAQRGRVLDPFVRLDLAAEGTGLGLTFVRAVAERHGARLELADADPGLRVTMVFPARLTDL</sequence>
<dbReference type="Gene3D" id="3.30.565.10">
    <property type="entry name" value="Histidine kinase-like ATPase, C-terminal domain"/>
    <property type="match status" value="1"/>
</dbReference>
<dbReference type="EMBL" id="JACVXA010000046">
    <property type="protein sequence ID" value="MBE3639394.1"/>
    <property type="molecule type" value="Genomic_DNA"/>
</dbReference>
<keyword evidence="15" id="KW-1185">Reference proteome</keyword>
<evidence type="ECO:0000256" key="4">
    <source>
        <dbReference type="ARBA" id="ARBA00022553"/>
    </source>
</evidence>
<dbReference type="InterPro" id="IPR005467">
    <property type="entry name" value="His_kinase_dom"/>
</dbReference>
<evidence type="ECO:0000256" key="5">
    <source>
        <dbReference type="ARBA" id="ARBA00022679"/>
    </source>
</evidence>
<feature type="domain" description="HAMP" evidence="13">
    <location>
        <begin position="185"/>
        <end position="238"/>
    </location>
</feature>
<dbReference type="InterPro" id="IPR003660">
    <property type="entry name" value="HAMP_dom"/>
</dbReference>
<keyword evidence="9" id="KW-0902">Two-component regulatory system</keyword>
<evidence type="ECO:0000256" key="2">
    <source>
        <dbReference type="ARBA" id="ARBA00004370"/>
    </source>
</evidence>
<dbReference type="InterPro" id="IPR036097">
    <property type="entry name" value="HisK_dim/P_sf"/>
</dbReference>
<keyword evidence="7" id="KW-0418">Kinase</keyword>
<dbReference type="PROSITE" id="PS50109">
    <property type="entry name" value="HIS_KIN"/>
    <property type="match status" value="1"/>
</dbReference>
<name>A0A8J6YZ86_9RHOB</name>
<gene>
    <name evidence="14" type="ORF">ICN82_14430</name>
</gene>
<dbReference type="CDD" id="cd00082">
    <property type="entry name" value="HisKA"/>
    <property type="match status" value="1"/>
</dbReference>
<evidence type="ECO:0000259" key="13">
    <source>
        <dbReference type="PROSITE" id="PS50885"/>
    </source>
</evidence>
<protein>
    <recommendedName>
        <fullName evidence="3">histidine kinase</fullName>
        <ecNumber evidence="3">2.7.13.3</ecNumber>
    </recommendedName>
</protein>
<dbReference type="Gene3D" id="1.10.287.130">
    <property type="match status" value="1"/>
</dbReference>
<dbReference type="RefSeq" id="WP_193184036.1">
    <property type="nucleotide sequence ID" value="NZ_JACVXA010000046.1"/>
</dbReference>
<dbReference type="Proteomes" id="UP000609121">
    <property type="component" value="Unassembled WGS sequence"/>
</dbReference>
<evidence type="ECO:0000256" key="11">
    <source>
        <dbReference type="SAM" id="Phobius"/>
    </source>
</evidence>
<dbReference type="SUPFAM" id="SSF55874">
    <property type="entry name" value="ATPase domain of HSP90 chaperone/DNA topoisomerase II/histidine kinase"/>
    <property type="match status" value="1"/>
</dbReference>
<evidence type="ECO:0000313" key="15">
    <source>
        <dbReference type="Proteomes" id="UP000609121"/>
    </source>
</evidence>
<evidence type="ECO:0000256" key="10">
    <source>
        <dbReference type="ARBA" id="ARBA00023136"/>
    </source>
</evidence>
<evidence type="ECO:0000256" key="7">
    <source>
        <dbReference type="ARBA" id="ARBA00022777"/>
    </source>
</evidence>
<dbReference type="GO" id="GO:0005886">
    <property type="term" value="C:plasma membrane"/>
    <property type="evidence" value="ECO:0007669"/>
    <property type="project" value="TreeGrafter"/>
</dbReference>
<dbReference type="PANTHER" id="PTHR45436:SF8">
    <property type="entry name" value="HISTIDINE KINASE"/>
    <property type="match status" value="1"/>
</dbReference>
<dbReference type="InterPro" id="IPR003594">
    <property type="entry name" value="HATPase_dom"/>
</dbReference>
<reference evidence="14" key="1">
    <citation type="submission" date="2020-09" db="EMBL/GenBank/DDBJ databases">
        <title>A novel bacterium of genus Mangrovicoccus, isolated from South China Sea.</title>
        <authorList>
            <person name="Huang H."/>
            <person name="Mo K."/>
            <person name="Hu Y."/>
        </authorList>
    </citation>
    <scope>NUCLEOTIDE SEQUENCE</scope>
    <source>
        <strain evidence="14">HB182678</strain>
    </source>
</reference>